<keyword evidence="3" id="KW-0285">Flavoprotein</keyword>
<keyword evidence="4" id="KW-0274">FAD</keyword>
<accession>W6RJ27</accession>
<gene>
    <name evidence="7" type="ORF">LPU83_pLPU83c_0600</name>
</gene>
<dbReference type="InterPro" id="IPR007867">
    <property type="entry name" value="GMC_OxRtase_C"/>
</dbReference>
<comment type="cofactor">
    <cofactor evidence="1">
        <name>FAD</name>
        <dbReference type="ChEBI" id="CHEBI:57692"/>
    </cofactor>
</comment>
<protein>
    <submittedName>
        <fullName evidence="7">Glucose-methanol-choline oxidoreductase</fullName>
    </submittedName>
</protein>
<comment type="similarity">
    <text evidence="2">Belongs to the GMC oxidoreductase family.</text>
</comment>
<feature type="domain" description="Glucose-methanol-choline oxidoreductase C-terminal" evidence="6">
    <location>
        <begin position="20"/>
        <end position="76"/>
    </location>
</feature>
<evidence type="ECO:0000259" key="6">
    <source>
        <dbReference type="Pfam" id="PF05199"/>
    </source>
</evidence>
<keyword evidence="8" id="KW-1185">Reference proteome</keyword>
<evidence type="ECO:0000313" key="7">
    <source>
        <dbReference type="EMBL" id="CDM61162.1"/>
    </source>
</evidence>
<organism evidence="7 8">
    <name type="scientific">Rhizobium favelukesii</name>
    <dbReference type="NCBI Taxonomy" id="348824"/>
    <lineage>
        <taxon>Bacteria</taxon>
        <taxon>Pseudomonadati</taxon>
        <taxon>Pseudomonadota</taxon>
        <taxon>Alphaproteobacteria</taxon>
        <taxon>Hyphomicrobiales</taxon>
        <taxon>Rhizobiaceae</taxon>
        <taxon>Rhizobium/Agrobacterium group</taxon>
        <taxon>Rhizobium</taxon>
    </lineage>
</organism>
<dbReference type="AlphaFoldDB" id="W6RJ27"/>
<dbReference type="GO" id="GO:0016614">
    <property type="term" value="F:oxidoreductase activity, acting on CH-OH group of donors"/>
    <property type="evidence" value="ECO:0007669"/>
    <property type="project" value="InterPro"/>
</dbReference>
<dbReference type="KEGG" id="rhl:LPU83_pLPU83c_0600"/>
<dbReference type="Pfam" id="PF05199">
    <property type="entry name" value="GMC_oxred_C"/>
    <property type="match status" value="1"/>
</dbReference>
<dbReference type="PANTHER" id="PTHR42784:SF1">
    <property type="entry name" value="PYRANOSE 2-OXIDASE"/>
    <property type="match status" value="1"/>
</dbReference>
<dbReference type="Proteomes" id="UP000019443">
    <property type="component" value="Plasmid pLPU83c"/>
</dbReference>
<dbReference type="InterPro" id="IPR051473">
    <property type="entry name" value="P2Ox-like"/>
</dbReference>
<evidence type="ECO:0000256" key="1">
    <source>
        <dbReference type="ARBA" id="ARBA00001974"/>
    </source>
</evidence>
<dbReference type="SUPFAM" id="SSF51905">
    <property type="entry name" value="FAD/NAD(P)-binding domain"/>
    <property type="match status" value="1"/>
</dbReference>
<keyword evidence="5" id="KW-0560">Oxidoreductase</keyword>
<dbReference type="Gene3D" id="3.50.50.60">
    <property type="entry name" value="FAD/NAD(P)-binding domain"/>
    <property type="match status" value="1"/>
</dbReference>
<geneLocation type="plasmid" evidence="7 8">
    <name>pLPU83c</name>
</geneLocation>
<reference evidence="7" key="1">
    <citation type="submission" date="2013-11" db="EMBL/GenBank/DDBJ databases">
        <title>Draft genome sequence of the broad-host-range Rhizobium sp. LPU83 strain, a member of the low-genetic diversity Oregon-like Rhizobium sp. group.</title>
        <authorList>
            <person name="Wibberg D."/>
            <person name="Puehler A."/>
            <person name="Schlueter A."/>
        </authorList>
    </citation>
    <scope>NUCLEOTIDE SEQUENCE [LARGE SCALE GENOMIC DNA]</scope>
    <source>
        <strain evidence="7">LPU83</strain>
        <plasmid evidence="7">pLPU83c</plasmid>
    </source>
</reference>
<keyword evidence="7" id="KW-0614">Plasmid</keyword>
<dbReference type="EMBL" id="HG916854">
    <property type="protein sequence ID" value="CDM61162.1"/>
    <property type="molecule type" value="Genomic_DNA"/>
</dbReference>
<proteinExistence type="inferred from homology"/>
<dbReference type="HOGENOM" id="CLU_2303783_0_0_5"/>
<evidence type="ECO:0000313" key="8">
    <source>
        <dbReference type="Proteomes" id="UP000019443"/>
    </source>
</evidence>
<evidence type="ECO:0000256" key="4">
    <source>
        <dbReference type="ARBA" id="ARBA00022827"/>
    </source>
</evidence>
<evidence type="ECO:0000256" key="5">
    <source>
        <dbReference type="ARBA" id="ARBA00023002"/>
    </source>
</evidence>
<dbReference type="PANTHER" id="PTHR42784">
    <property type="entry name" value="PYRANOSE 2-OXIDASE"/>
    <property type="match status" value="1"/>
</dbReference>
<dbReference type="InterPro" id="IPR036188">
    <property type="entry name" value="FAD/NAD-bd_sf"/>
</dbReference>
<name>W6RJ27_9HYPH</name>
<evidence type="ECO:0000256" key="2">
    <source>
        <dbReference type="ARBA" id="ARBA00010790"/>
    </source>
</evidence>
<sequence length="100" mass="11095">MRDPFSRFMFRRWFRKTMCMGAAIHETGGARMGASSKDSVLNGYNRCWDVPNLIVTDASAFPGSGVAGTTLTVMALTIRACRHVVQGPAGTGKRFRHRRM</sequence>
<evidence type="ECO:0000256" key="3">
    <source>
        <dbReference type="ARBA" id="ARBA00022630"/>
    </source>
</evidence>